<proteinExistence type="inferred from homology"/>
<gene>
    <name evidence="6" type="ORF">HNQ40_002999</name>
</gene>
<dbReference type="AlphaFoldDB" id="A0A7X0LMN0"/>
<evidence type="ECO:0000256" key="3">
    <source>
        <dbReference type="ARBA" id="ARBA00022801"/>
    </source>
</evidence>
<dbReference type="EC" id="3.4.21.-" evidence="6"/>
<dbReference type="SUPFAM" id="SSF52096">
    <property type="entry name" value="ClpP/crotonase"/>
    <property type="match status" value="1"/>
</dbReference>
<dbReference type="Gene3D" id="6.20.330.10">
    <property type="match status" value="1"/>
</dbReference>
<dbReference type="RefSeq" id="WP_184678680.1">
    <property type="nucleotide sequence ID" value="NZ_JACHGY010000001.1"/>
</dbReference>
<dbReference type="InterPro" id="IPR047272">
    <property type="entry name" value="S49_SppA_C"/>
</dbReference>
<dbReference type="GO" id="GO:0008236">
    <property type="term" value="F:serine-type peptidase activity"/>
    <property type="evidence" value="ECO:0007669"/>
    <property type="project" value="UniProtKB-KW"/>
</dbReference>
<evidence type="ECO:0000256" key="2">
    <source>
        <dbReference type="ARBA" id="ARBA00022670"/>
    </source>
</evidence>
<dbReference type="GO" id="GO:0006508">
    <property type="term" value="P:proteolysis"/>
    <property type="evidence" value="ECO:0007669"/>
    <property type="project" value="UniProtKB-KW"/>
</dbReference>
<accession>A0A7X0LMN0</accession>
<dbReference type="NCBIfam" id="TIGR00706">
    <property type="entry name" value="SppA_dom"/>
    <property type="match status" value="1"/>
</dbReference>
<evidence type="ECO:0000259" key="5">
    <source>
        <dbReference type="Pfam" id="PF01343"/>
    </source>
</evidence>
<dbReference type="PANTHER" id="PTHR42987:SF4">
    <property type="entry name" value="PROTEASE SOHB-RELATED"/>
    <property type="match status" value="1"/>
</dbReference>
<dbReference type="CDD" id="cd07023">
    <property type="entry name" value="S49_Sppa_N_C"/>
    <property type="match status" value="1"/>
</dbReference>
<keyword evidence="2 6" id="KW-0645">Protease</keyword>
<sequence length="338" mass="36072">MQTLYRFVLLIALALLPLVGCGPATFVVGVAPGGQSMTTTPIERDGRWGSQHIMIIDVTGMIANADQGGLLSAGDNPVARLTEGLRLAANDNRVSAVVLRLNTPGGTVTASDMMYREVQRFKTKTGKPVVMVMMDVAASGGYYLACAGDHIIAYPSTVTGSIGVIFQTVSVKPALSRIGVEAEALVSGPNKAAGSPLETLEDSQREILQGLVDRFYADFVTVVRENRTDVDADTWDMITDGRVFTGRRAYELGLVDQLGDIRDGISKAKELSGASTADVFVAHRPLDYVSGPYSQAPATARSDSSTQINLLQINLDDALSTVHAADSGMYYLWVPELP</sequence>
<name>A0A7X0LMN0_9BACT</name>
<dbReference type="InterPro" id="IPR029045">
    <property type="entry name" value="ClpP/crotonase-like_dom_sf"/>
</dbReference>
<dbReference type="InterPro" id="IPR002142">
    <property type="entry name" value="Peptidase_S49"/>
</dbReference>
<evidence type="ECO:0000313" key="6">
    <source>
        <dbReference type="EMBL" id="MBB6431193.1"/>
    </source>
</evidence>
<protein>
    <submittedName>
        <fullName evidence="6">Protease-4</fullName>
        <ecNumber evidence="6">3.4.21.-</ecNumber>
    </submittedName>
</protein>
<comment type="similarity">
    <text evidence="1">Belongs to the peptidase S49 family.</text>
</comment>
<dbReference type="EMBL" id="JACHGY010000001">
    <property type="protein sequence ID" value="MBB6431193.1"/>
    <property type="molecule type" value="Genomic_DNA"/>
</dbReference>
<dbReference type="Gene3D" id="3.90.226.10">
    <property type="entry name" value="2-enoyl-CoA Hydratase, Chain A, domain 1"/>
    <property type="match status" value="1"/>
</dbReference>
<evidence type="ECO:0000256" key="1">
    <source>
        <dbReference type="ARBA" id="ARBA00008683"/>
    </source>
</evidence>
<dbReference type="PANTHER" id="PTHR42987">
    <property type="entry name" value="PEPTIDASE S49"/>
    <property type="match status" value="1"/>
</dbReference>
<keyword evidence="4" id="KW-0720">Serine protease</keyword>
<dbReference type="Pfam" id="PF01343">
    <property type="entry name" value="Peptidase_S49"/>
    <property type="match status" value="1"/>
</dbReference>
<keyword evidence="7" id="KW-1185">Reference proteome</keyword>
<feature type="domain" description="Peptidase S49" evidence="5">
    <location>
        <begin position="123"/>
        <end position="273"/>
    </location>
</feature>
<reference evidence="6 7" key="1">
    <citation type="submission" date="2020-08" db="EMBL/GenBank/DDBJ databases">
        <title>Genomic Encyclopedia of Type Strains, Phase IV (KMG-IV): sequencing the most valuable type-strain genomes for metagenomic binning, comparative biology and taxonomic classification.</title>
        <authorList>
            <person name="Goeker M."/>
        </authorList>
    </citation>
    <scope>NUCLEOTIDE SEQUENCE [LARGE SCALE GENOMIC DNA]</scope>
    <source>
        <strain evidence="6 7">DSM 103725</strain>
    </source>
</reference>
<evidence type="ECO:0000313" key="7">
    <source>
        <dbReference type="Proteomes" id="UP000541810"/>
    </source>
</evidence>
<keyword evidence="3 6" id="KW-0378">Hydrolase</keyword>
<dbReference type="InterPro" id="IPR004635">
    <property type="entry name" value="Pept_S49_SppA"/>
</dbReference>
<dbReference type="Proteomes" id="UP000541810">
    <property type="component" value="Unassembled WGS sequence"/>
</dbReference>
<evidence type="ECO:0000256" key="4">
    <source>
        <dbReference type="ARBA" id="ARBA00022825"/>
    </source>
</evidence>
<organism evidence="6 7">
    <name type="scientific">Algisphaera agarilytica</name>
    <dbReference type="NCBI Taxonomy" id="1385975"/>
    <lineage>
        <taxon>Bacteria</taxon>
        <taxon>Pseudomonadati</taxon>
        <taxon>Planctomycetota</taxon>
        <taxon>Phycisphaerae</taxon>
        <taxon>Phycisphaerales</taxon>
        <taxon>Phycisphaeraceae</taxon>
        <taxon>Algisphaera</taxon>
    </lineage>
</organism>
<comment type="caution">
    <text evidence="6">The sequence shown here is derived from an EMBL/GenBank/DDBJ whole genome shotgun (WGS) entry which is preliminary data.</text>
</comment>